<dbReference type="Pfam" id="PF03924">
    <property type="entry name" value="CHASE"/>
    <property type="match status" value="1"/>
</dbReference>
<evidence type="ECO:0000256" key="5">
    <source>
        <dbReference type="ARBA" id="ARBA00023136"/>
    </source>
</evidence>
<evidence type="ECO:0000259" key="9">
    <source>
        <dbReference type="PROSITE" id="PS50887"/>
    </source>
</evidence>
<dbReference type="InterPro" id="IPR006189">
    <property type="entry name" value="CHASE_dom"/>
</dbReference>
<keyword evidence="5 7" id="KW-0472">Membrane</keyword>
<dbReference type="PROSITE" id="PS50839">
    <property type="entry name" value="CHASE"/>
    <property type="match status" value="1"/>
</dbReference>
<organism evidence="10">
    <name type="scientific">uncultured Desulfovibrio sp</name>
    <dbReference type="NCBI Taxonomy" id="167968"/>
    <lineage>
        <taxon>Bacteria</taxon>
        <taxon>Pseudomonadati</taxon>
        <taxon>Thermodesulfobacteriota</taxon>
        <taxon>Desulfovibrionia</taxon>
        <taxon>Desulfovibrionales</taxon>
        <taxon>Desulfovibrionaceae</taxon>
        <taxon>Desulfovibrio</taxon>
        <taxon>environmental samples</taxon>
    </lineage>
</organism>
<evidence type="ECO:0000256" key="1">
    <source>
        <dbReference type="ARBA" id="ARBA00004370"/>
    </source>
</evidence>
<dbReference type="PANTHER" id="PTHR45138">
    <property type="entry name" value="REGULATORY COMPONENTS OF SENSORY TRANSDUCTION SYSTEM"/>
    <property type="match status" value="1"/>
</dbReference>
<dbReference type="PANTHER" id="PTHR45138:SF9">
    <property type="entry name" value="DIGUANYLATE CYCLASE DGCM-RELATED"/>
    <property type="match status" value="1"/>
</dbReference>
<dbReference type="SMART" id="SM01079">
    <property type="entry name" value="CHASE"/>
    <property type="match status" value="1"/>
</dbReference>
<dbReference type="SMART" id="SM00267">
    <property type="entry name" value="GGDEF"/>
    <property type="match status" value="1"/>
</dbReference>
<dbReference type="AlphaFoldDB" id="A0A212LA84"/>
<evidence type="ECO:0000256" key="2">
    <source>
        <dbReference type="ARBA" id="ARBA00012528"/>
    </source>
</evidence>
<evidence type="ECO:0000256" key="6">
    <source>
        <dbReference type="ARBA" id="ARBA00034247"/>
    </source>
</evidence>
<dbReference type="NCBIfam" id="TIGR00254">
    <property type="entry name" value="GGDEF"/>
    <property type="match status" value="1"/>
</dbReference>
<name>A0A212LA84_9BACT</name>
<keyword evidence="4 7" id="KW-1133">Transmembrane helix</keyword>
<dbReference type="InterPro" id="IPR050469">
    <property type="entry name" value="Diguanylate_Cyclase"/>
</dbReference>
<evidence type="ECO:0000313" key="10">
    <source>
        <dbReference type="EMBL" id="SCM74473.1"/>
    </source>
</evidence>
<dbReference type="Gene3D" id="3.30.450.350">
    <property type="entry name" value="CHASE domain"/>
    <property type="match status" value="1"/>
</dbReference>
<evidence type="ECO:0000256" key="7">
    <source>
        <dbReference type="SAM" id="Phobius"/>
    </source>
</evidence>
<keyword evidence="3 7" id="KW-0812">Transmembrane</keyword>
<feature type="transmembrane region" description="Helical" evidence="7">
    <location>
        <begin position="258"/>
        <end position="276"/>
    </location>
</feature>
<feature type="domain" description="CHASE" evidence="8">
    <location>
        <begin position="100"/>
        <end position="198"/>
    </location>
</feature>
<dbReference type="GO" id="GO:0007165">
    <property type="term" value="P:signal transduction"/>
    <property type="evidence" value="ECO:0007669"/>
    <property type="project" value="UniProtKB-ARBA"/>
</dbReference>
<feature type="transmembrane region" description="Helical" evidence="7">
    <location>
        <begin position="12"/>
        <end position="30"/>
    </location>
</feature>
<proteinExistence type="predicted"/>
<dbReference type="Gene3D" id="3.30.70.270">
    <property type="match status" value="1"/>
</dbReference>
<dbReference type="PROSITE" id="PS50887">
    <property type="entry name" value="GGDEF"/>
    <property type="match status" value="1"/>
</dbReference>
<gene>
    <name evidence="10" type="ORF">KL86DES1_21962</name>
</gene>
<dbReference type="CDD" id="cd01949">
    <property type="entry name" value="GGDEF"/>
    <property type="match status" value="1"/>
</dbReference>
<dbReference type="EMBL" id="FMJC01000002">
    <property type="protein sequence ID" value="SCM74473.1"/>
    <property type="molecule type" value="Genomic_DNA"/>
</dbReference>
<sequence length="454" mass="50858">MRRCLKDCRHFFVALAISLSLTLLGAGFLVQRNAQMRTAELKSVFTLQRDKLTSTLTKYLYKTQSLASIAITNNGKIDSFEQVAAALLDDPCIQALALAPKGIISHVYPLRDNEVLLGKDILSYSFGCWEVVRQARHSSHMVMAGPVPLITGGTGLVGRLSVYTGGKNAPKQFWGIVCIALNFPEVLKAAELRLLDELGLPYEIWRNSPYDGKRQILATGASRESRGAPYLEMPVHILNAKWFFKLSAKRAWYQLPETWLYIGFSLLLSVLFSMLVQRRHDMALAHRRLEEIVYIDALTGCLNRRGLFNDLGQRIETDPEEKFSLYYLDLNKFKPINDTYGHKAGDRVLQHFTATMRKYAPKPHALARIGGDEFILILPGENNVARTREALENARRELAKGLPSEGIPVAITFSVGTAVYPDQGTDMDALLSQADQAMYRDKQSHGSVRNTPRG</sequence>
<comment type="catalytic activity">
    <reaction evidence="6">
        <text>2 GTP = 3',3'-c-di-GMP + 2 diphosphate</text>
        <dbReference type="Rhea" id="RHEA:24898"/>
        <dbReference type="ChEBI" id="CHEBI:33019"/>
        <dbReference type="ChEBI" id="CHEBI:37565"/>
        <dbReference type="ChEBI" id="CHEBI:58805"/>
        <dbReference type="EC" id="2.7.7.65"/>
    </reaction>
</comment>
<comment type="subcellular location">
    <subcellularLocation>
        <location evidence="1">Membrane</location>
    </subcellularLocation>
</comment>
<dbReference type="InterPro" id="IPR043128">
    <property type="entry name" value="Rev_trsase/Diguanyl_cyclase"/>
</dbReference>
<evidence type="ECO:0000256" key="3">
    <source>
        <dbReference type="ARBA" id="ARBA00022692"/>
    </source>
</evidence>
<dbReference type="GO" id="GO:0052621">
    <property type="term" value="F:diguanylate cyclase activity"/>
    <property type="evidence" value="ECO:0007669"/>
    <property type="project" value="UniProtKB-EC"/>
</dbReference>
<dbReference type="RefSeq" id="WP_179981176.1">
    <property type="nucleotide sequence ID" value="NZ_LT608333.1"/>
</dbReference>
<dbReference type="Pfam" id="PF00990">
    <property type="entry name" value="GGDEF"/>
    <property type="match status" value="1"/>
</dbReference>
<reference evidence="10" key="1">
    <citation type="submission" date="2016-08" db="EMBL/GenBank/DDBJ databases">
        <authorList>
            <person name="Seilhamer J.J."/>
        </authorList>
    </citation>
    <scope>NUCLEOTIDE SEQUENCE</scope>
    <source>
        <strain evidence="10">86-1</strain>
    </source>
</reference>
<dbReference type="InterPro" id="IPR042240">
    <property type="entry name" value="CHASE_sf"/>
</dbReference>
<dbReference type="EC" id="2.7.7.65" evidence="2"/>
<dbReference type="SUPFAM" id="SSF55073">
    <property type="entry name" value="Nucleotide cyclase"/>
    <property type="match status" value="1"/>
</dbReference>
<dbReference type="GO" id="GO:0016020">
    <property type="term" value="C:membrane"/>
    <property type="evidence" value="ECO:0007669"/>
    <property type="project" value="UniProtKB-SubCell"/>
</dbReference>
<evidence type="ECO:0000256" key="4">
    <source>
        <dbReference type="ARBA" id="ARBA00022989"/>
    </source>
</evidence>
<dbReference type="InterPro" id="IPR029787">
    <property type="entry name" value="Nucleotide_cyclase"/>
</dbReference>
<evidence type="ECO:0000259" key="8">
    <source>
        <dbReference type="PROSITE" id="PS50839"/>
    </source>
</evidence>
<feature type="domain" description="GGDEF" evidence="9">
    <location>
        <begin position="321"/>
        <end position="454"/>
    </location>
</feature>
<dbReference type="InterPro" id="IPR000160">
    <property type="entry name" value="GGDEF_dom"/>
</dbReference>
<protein>
    <recommendedName>
        <fullName evidence="2">diguanylate cyclase</fullName>
        <ecNumber evidence="2">2.7.7.65</ecNumber>
    </recommendedName>
</protein>
<accession>A0A212LA84</accession>